<name>A0A9P4GZX4_9PLEO</name>
<dbReference type="Pfam" id="PF06985">
    <property type="entry name" value="HET"/>
    <property type="match status" value="1"/>
</dbReference>
<comment type="caution">
    <text evidence="3">The sequence shown here is derived from an EMBL/GenBank/DDBJ whole genome shotgun (WGS) entry which is preliminary data.</text>
</comment>
<evidence type="ECO:0000259" key="2">
    <source>
        <dbReference type="Pfam" id="PF06985"/>
    </source>
</evidence>
<dbReference type="InterPro" id="IPR010730">
    <property type="entry name" value="HET"/>
</dbReference>
<accession>A0A9P4GZX4</accession>
<dbReference type="PANTHER" id="PTHR33112">
    <property type="entry name" value="DOMAIN PROTEIN, PUTATIVE-RELATED"/>
    <property type="match status" value="1"/>
</dbReference>
<dbReference type="PANTHER" id="PTHR33112:SF9">
    <property type="entry name" value="HETEROKARYON INCOMPATIBILITY DOMAIN-CONTAINING PROTEIN"/>
    <property type="match status" value="1"/>
</dbReference>
<dbReference type="EMBL" id="ML978276">
    <property type="protein sequence ID" value="KAF2025060.1"/>
    <property type="molecule type" value="Genomic_DNA"/>
</dbReference>
<organism evidence="3 4">
    <name type="scientific">Setomelanomma holmii</name>
    <dbReference type="NCBI Taxonomy" id="210430"/>
    <lineage>
        <taxon>Eukaryota</taxon>
        <taxon>Fungi</taxon>
        <taxon>Dikarya</taxon>
        <taxon>Ascomycota</taxon>
        <taxon>Pezizomycotina</taxon>
        <taxon>Dothideomycetes</taxon>
        <taxon>Pleosporomycetidae</taxon>
        <taxon>Pleosporales</taxon>
        <taxon>Pleosporineae</taxon>
        <taxon>Phaeosphaeriaceae</taxon>
        <taxon>Setomelanomma</taxon>
    </lineage>
</organism>
<gene>
    <name evidence="3" type="ORF">EK21DRAFT_77387</name>
</gene>
<dbReference type="AlphaFoldDB" id="A0A9P4GZX4"/>
<dbReference type="Proteomes" id="UP000799777">
    <property type="component" value="Unassembled WGS sequence"/>
</dbReference>
<evidence type="ECO:0000313" key="4">
    <source>
        <dbReference type="Proteomes" id="UP000799777"/>
    </source>
</evidence>
<evidence type="ECO:0000256" key="1">
    <source>
        <dbReference type="SAM" id="MobiDB-lite"/>
    </source>
</evidence>
<reference evidence="3" key="1">
    <citation type="journal article" date="2020" name="Stud. Mycol.">
        <title>101 Dothideomycetes genomes: a test case for predicting lifestyles and emergence of pathogens.</title>
        <authorList>
            <person name="Haridas S."/>
            <person name="Albert R."/>
            <person name="Binder M."/>
            <person name="Bloem J."/>
            <person name="Labutti K."/>
            <person name="Salamov A."/>
            <person name="Andreopoulos B."/>
            <person name="Baker S."/>
            <person name="Barry K."/>
            <person name="Bills G."/>
            <person name="Bluhm B."/>
            <person name="Cannon C."/>
            <person name="Castanera R."/>
            <person name="Culley D."/>
            <person name="Daum C."/>
            <person name="Ezra D."/>
            <person name="Gonzalez J."/>
            <person name="Henrissat B."/>
            <person name="Kuo A."/>
            <person name="Liang C."/>
            <person name="Lipzen A."/>
            <person name="Lutzoni F."/>
            <person name="Magnuson J."/>
            <person name="Mondo S."/>
            <person name="Nolan M."/>
            <person name="Ohm R."/>
            <person name="Pangilinan J."/>
            <person name="Park H.-J."/>
            <person name="Ramirez L."/>
            <person name="Alfaro M."/>
            <person name="Sun H."/>
            <person name="Tritt A."/>
            <person name="Yoshinaga Y."/>
            <person name="Zwiers L.-H."/>
            <person name="Turgeon B."/>
            <person name="Goodwin S."/>
            <person name="Spatafora J."/>
            <person name="Crous P."/>
            <person name="Grigoriev I."/>
        </authorList>
    </citation>
    <scope>NUCLEOTIDE SEQUENCE</scope>
    <source>
        <strain evidence="3">CBS 110217</strain>
    </source>
</reference>
<dbReference type="OrthoDB" id="5362512at2759"/>
<feature type="domain" description="Heterokaryon incompatibility" evidence="2">
    <location>
        <begin position="155"/>
        <end position="258"/>
    </location>
</feature>
<evidence type="ECO:0000313" key="3">
    <source>
        <dbReference type="EMBL" id="KAF2025060.1"/>
    </source>
</evidence>
<feature type="region of interest" description="Disordered" evidence="1">
    <location>
        <begin position="327"/>
        <end position="350"/>
    </location>
</feature>
<sequence length="646" mass="73058">MAENLLRSSLAYKNIPQECGICYYPTWSTQDRPLREHEVNLEVFAELSASADEGCNGCKLLAYVWQHVIPDEDSRQGSSLSFNRLGGNLYLHIFKGRRVHNADVFTLTAACERDHPRCQASAPCTPARLIDIGLAYTATIRLIAFSDGSTTNPKYACLSHCWGHTQSKHMTYNENLDANMKGIPLAELPRTFRDAVDVTRALGLRYLWIDSLCIVQNSKSDWATHVEVMASIYENAHVTLAAGASSDDEGGFFAHTLYIRRSIDHPDAGWPAGEVLPLMQRGWCFQERLLARRYLLFGSKEILWECREEVACSCSMAEGPFNPRDTGIEASFRGSPATKTQLSSPDPDMDSPSFWRSLVTEYTARRLTYPQDKLPALAGLANVFEARSYLEGLWMPSLHQDFCWVSSGEEASLGRPRKGPSWSWVYSADVRIDWPRLYDINYCRLLGVVGLDSEDCERRITALKLSGIFLNVSLQMWKERAEFEKHYPLSRYCRVLEHGTTIKISPPGVLAKGRSATRLPLLEGAYDDIQHENEYDTASTTLEGPLTGHFNADFRFWSSEEELRSGITNVTFVAFGVENITGAYYEDNDLDEDCWVGGMLLKSLERTMKDRSELPTYERIGWLRYCTKKTKQEFVPAGVETQFILC</sequence>
<proteinExistence type="predicted"/>
<keyword evidence="4" id="KW-1185">Reference proteome</keyword>
<protein>
    <submittedName>
        <fullName evidence="3">HET-domain-containing protein</fullName>
    </submittedName>
</protein>